<dbReference type="KEGG" id="dgg:DGI_0409"/>
<proteinExistence type="predicted"/>
<dbReference type="SUPFAM" id="SSF161111">
    <property type="entry name" value="Cation efflux protein transmembrane domain-like"/>
    <property type="match status" value="1"/>
</dbReference>
<keyword evidence="3 6" id="KW-0812">Transmembrane</keyword>
<dbReference type="EMBL" id="CP006585">
    <property type="protein sequence ID" value="AGW12327.1"/>
    <property type="molecule type" value="Genomic_DNA"/>
</dbReference>
<dbReference type="NCBIfam" id="TIGR01297">
    <property type="entry name" value="CDF"/>
    <property type="match status" value="1"/>
</dbReference>
<dbReference type="InterPro" id="IPR027469">
    <property type="entry name" value="Cation_efflux_TMD_sf"/>
</dbReference>
<dbReference type="GO" id="GO:0016020">
    <property type="term" value="C:membrane"/>
    <property type="evidence" value="ECO:0007669"/>
    <property type="project" value="UniProtKB-SubCell"/>
</dbReference>
<gene>
    <name evidence="8" type="ORF">DGI_0409</name>
</gene>
<dbReference type="AlphaFoldDB" id="T2G8T9"/>
<feature type="transmembrane region" description="Helical" evidence="6">
    <location>
        <begin position="155"/>
        <end position="180"/>
    </location>
</feature>
<dbReference type="GO" id="GO:0008324">
    <property type="term" value="F:monoatomic cation transmembrane transporter activity"/>
    <property type="evidence" value="ECO:0007669"/>
    <property type="project" value="InterPro"/>
</dbReference>
<dbReference type="STRING" id="1121448.DGI_0409"/>
<reference evidence="8 9" key="1">
    <citation type="journal article" date="2013" name="J. Bacteriol.">
        <title>Roles of HynAB and Ech, the only two hydrogenases found in the model sulfate reducer Desulfovibrio gigas.</title>
        <authorList>
            <person name="Morais-Silva F.O."/>
            <person name="Santos C.I."/>
            <person name="Rodrigues R."/>
            <person name="Pereira I.A."/>
            <person name="Rodrigues-Pousada C."/>
        </authorList>
    </citation>
    <scope>NUCLEOTIDE SEQUENCE [LARGE SCALE GENOMIC DNA]</scope>
    <source>
        <strain evidence="9">ATCC 19364 / DSM 1382 / NCIMB 9332 / VKM B-1759</strain>
    </source>
</reference>
<accession>T2G8T9</accession>
<name>T2G8T9_MEGG1</name>
<dbReference type="PANTHER" id="PTHR13414">
    <property type="entry name" value="HUEL-CATION TRANSPORTER"/>
    <property type="match status" value="1"/>
</dbReference>
<dbReference type="PANTHER" id="PTHR13414:SF9">
    <property type="entry name" value="PROTON-COUPLED ZINC ANTIPORTER SLC30A9, MITOCHONDRIAL"/>
    <property type="match status" value="1"/>
</dbReference>
<dbReference type="InterPro" id="IPR058533">
    <property type="entry name" value="Cation_efflux_TM"/>
</dbReference>
<evidence type="ECO:0000256" key="6">
    <source>
        <dbReference type="SAM" id="Phobius"/>
    </source>
</evidence>
<evidence type="ECO:0000256" key="3">
    <source>
        <dbReference type="ARBA" id="ARBA00022692"/>
    </source>
</evidence>
<dbReference type="InterPro" id="IPR002524">
    <property type="entry name" value="Cation_efflux"/>
</dbReference>
<dbReference type="Pfam" id="PF01545">
    <property type="entry name" value="Cation_efflux"/>
    <property type="match status" value="1"/>
</dbReference>
<dbReference type="InterPro" id="IPR040177">
    <property type="entry name" value="SLC30A9"/>
</dbReference>
<feature type="transmembrane region" description="Helical" evidence="6">
    <location>
        <begin position="112"/>
        <end position="134"/>
    </location>
</feature>
<keyword evidence="5 6" id="KW-0472">Membrane</keyword>
<keyword evidence="9" id="KW-1185">Reference proteome</keyword>
<sequence>MAHGSKKVIIAALLGNTAIAVTKFIAASISGSAAMLSEGVHSLVDCGNQLLLLHGLKRAARPADAQFPYGYGKEVYFWSFVVAISIFGLGAGVSIYEGIHHLLHPKPVESPWLSYLVLAASLGFEGYSCSVAVREFRKTKGSVGWLTAVRASKDPAIFVVLFEDVAAMAGLLVALAGIALGHATGNPYFDGIAAVCIGLLLAGAAVFLAFETKGLLIGEAADPGVVAVLHRLAAARPELAGISEISTMHMGPDTVLVTISADFHDDIPAGRVEEIVCELDASIKAQVPAVKRLYVQAQKCPLPTQG</sequence>
<keyword evidence="2" id="KW-0813">Transport</keyword>
<dbReference type="RefSeq" id="WP_021758951.1">
    <property type="nucleotide sequence ID" value="NC_022444.1"/>
</dbReference>
<dbReference type="OrthoDB" id="9806522at2"/>
<evidence type="ECO:0000313" key="8">
    <source>
        <dbReference type="EMBL" id="AGW12327.1"/>
    </source>
</evidence>
<evidence type="ECO:0000256" key="4">
    <source>
        <dbReference type="ARBA" id="ARBA00022989"/>
    </source>
</evidence>
<evidence type="ECO:0000256" key="5">
    <source>
        <dbReference type="ARBA" id="ARBA00023136"/>
    </source>
</evidence>
<comment type="subcellular location">
    <subcellularLocation>
        <location evidence="1">Membrane</location>
        <topology evidence="1">Multi-pass membrane protein</topology>
    </subcellularLocation>
</comment>
<keyword evidence="4 6" id="KW-1133">Transmembrane helix</keyword>
<feature type="transmembrane region" description="Helical" evidence="6">
    <location>
        <begin position="192"/>
        <end position="210"/>
    </location>
</feature>
<dbReference type="Proteomes" id="UP000016587">
    <property type="component" value="Chromosome"/>
</dbReference>
<dbReference type="HOGENOM" id="CLU_021126_0_1_7"/>
<dbReference type="Gene3D" id="1.20.1510.10">
    <property type="entry name" value="Cation efflux protein transmembrane domain"/>
    <property type="match status" value="1"/>
</dbReference>
<protein>
    <submittedName>
        <fullName evidence="8">Putative cation diffusion facilitator family transporter</fullName>
    </submittedName>
</protein>
<feature type="transmembrane region" description="Helical" evidence="6">
    <location>
        <begin position="75"/>
        <end position="96"/>
    </location>
</feature>
<evidence type="ECO:0000313" key="9">
    <source>
        <dbReference type="Proteomes" id="UP000016587"/>
    </source>
</evidence>
<reference evidence="9" key="2">
    <citation type="submission" date="2013-07" db="EMBL/GenBank/DDBJ databases">
        <authorList>
            <person name="Morais-Silva F.O."/>
            <person name="Rezende A.M."/>
            <person name="Pimentel C."/>
            <person name="Resende D.M."/>
            <person name="Santos C.I."/>
            <person name="Clemente C."/>
            <person name="de Oliveira L.M."/>
            <person name="da Silva S.M."/>
            <person name="Costa D.A."/>
            <person name="Varela-Raposo A."/>
            <person name="Horacio E.C.A."/>
            <person name="Matos M."/>
            <person name="Flores O."/>
            <person name="Ruiz J.C."/>
            <person name="Rodrigues-Pousada C."/>
        </authorList>
    </citation>
    <scope>NUCLEOTIDE SEQUENCE [LARGE SCALE GENOMIC DNA]</scope>
    <source>
        <strain evidence="9">ATCC 19364 / DSM 1382 / NCIMB 9332 / VKM B-1759</strain>
    </source>
</reference>
<feature type="domain" description="Cation efflux protein transmembrane" evidence="7">
    <location>
        <begin position="9"/>
        <end position="214"/>
    </location>
</feature>
<evidence type="ECO:0000256" key="1">
    <source>
        <dbReference type="ARBA" id="ARBA00004141"/>
    </source>
</evidence>
<dbReference type="eggNOG" id="COG0053">
    <property type="taxonomic scope" value="Bacteria"/>
</dbReference>
<evidence type="ECO:0000259" key="7">
    <source>
        <dbReference type="Pfam" id="PF01545"/>
    </source>
</evidence>
<dbReference type="PATRIC" id="fig|1121448.10.peg.408"/>
<dbReference type="SUPFAM" id="SSF160240">
    <property type="entry name" value="Cation efflux protein cytoplasmic domain-like"/>
    <property type="match status" value="1"/>
</dbReference>
<organism evidence="8 9">
    <name type="scientific">Megalodesulfovibrio gigas (strain ATCC 19364 / DSM 1382 / NCIMB 9332 / VKM B-1759)</name>
    <name type="common">Desulfovibrio gigas</name>
    <dbReference type="NCBI Taxonomy" id="1121448"/>
    <lineage>
        <taxon>Bacteria</taxon>
        <taxon>Pseudomonadati</taxon>
        <taxon>Thermodesulfobacteriota</taxon>
        <taxon>Desulfovibrionia</taxon>
        <taxon>Desulfovibrionales</taxon>
        <taxon>Desulfovibrionaceae</taxon>
        <taxon>Megalodesulfovibrio</taxon>
    </lineage>
</organism>
<evidence type="ECO:0000256" key="2">
    <source>
        <dbReference type="ARBA" id="ARBA00022448"/>
    </source>
</evidence>
<dbReference type="InterPro" id="IPR036837">
    <property type="entry name" value="Cation_efflux_CTD_sf"/>
</dbReference>
<dbReference type="GO" id="GO:0006829">
    <property type="term" value="P:zinc ion transport"/>
    <property type="evidence" value="ECO:0007669"/>
    <property type="project" value="InterPro"/>
</dbReference>